<reference evidence="8" key="1">
    <citation type="journal article" date="2019" name="Int. J. Syst. Evol. Microbiol.">
        <title>The Global Catalogue of Microorganisms (GCM) 10K type strain sequencing project: providing services to taxonomists for standard genome sequencing and annotation.</title>
        <authorList>
            <consortium name="The Broad Institute Genomics Platform"/>
            <consortium name="The Broad Institute Genome Sequencing Center for Infectious Disease"/>
            <person name="Wu L."/>
            <person name="Ma J."/>
        </authorList>
    </citation>
    <scope>NUCLEOTIDE SEQUENCE [LARGE SCALE GENOMIC DNA]</scope>
    <source>
        <strain evidence="8">CGMCC 4.7466</strain>
    </source>
</reference>
<accession>A0ABV9T8G4</accession>
<dbReference type="Pfam" id="PF07291">
    <property type="entry name" value="MauE"/>
    <property type="match status" value="1"/>
</dbReference>
<keyword evidence="2 5" id="KW-0812">Transmembrane</keyword>
<comment type="caution">
    <text evidence="7">The sequence shown here is derived from an EMBL/GenBank/DDBJ whole genome shotgun (WGS) entry which is preliminary data.</text>
</comment>
<keyword evidence="8" id="KW-1185">Reference proteome</keyword>
<evidence type="ECO:0000256" key="5">
    <source>
        <dbReference type="SAM" id="Phobius"/>
    </source>
</evidence>
<name>A0ABV9T8G4_9BACT</name>
<dbReference type="RefSeq" id="WP_377069518.1">
    <property type="nucleotide sequence ID" value="NZ_JBHSJJ010000030.1"/>
</dbReference>
<keyword evidence="3 5" id="KW-1133">Transmembrane helix</keyword>
<protein>
    <submittedName>
        <fullName evidence="7">MauE/DoxX family redox-associated membrane protein</fullName>
    </submittedName>
</protein>
<feature type="transmembrane region" description="Helical" evidence="5">
    <location>
        <begin position="118"/>
        <end position="133"/>
    </location>
</feature>
<evidence type="ECO:0000256" key="3">
    <source>
        <dbReference type="ARBA" id="ARBA00022989"/>
    </source>
</evidence>
<comment type="subcellular location">
    <subcellularLocation>
        <location evidence="1">Membrane</location>
        <topology evidence="1">Multi-pass membrane protein</topology>
    </subcellularLocation>
</comment>
<sequence length="136" mass="15437">MKNHSKIFAEVFALSLVLLFTYTAFSKLWDWEGTRTSLHNQVFPSWMAEVLLYGLPLMELAAVVLLLSSRFRKWGFMLSVVLMCLFTAYVGLVMTGIFGRIPCSCGGVISSLGWREHFVVNVFFLTLAVWGMGKRE</sequence>
<evidence type="ECO:0000313" key="8">
    <source>
        <dbReference type="Proteomes" id="UP001595818"/>
    </source>
</evidence>
<feature type="domain" description="Methylamine utilisation protein MauE" evidence="6">
    <location>
        <begin position="6"/>
        <end position="132"/>
    </location>
</feature>
<evidence type="ECO:0000259" key="6">
    <source>
        <dbReference type="Pfam" id="PF07291"/>
    </source>
</evidence>
<proteinExistence type="predicted"/>
<evidence type="ECO:0000256" key="1">
    <source>
        <dbReference type="ARBA" id="ARBA00004141"/>
    </source>
</evidence>
<keyword evidence="4 5" id="KW-0472">Membrane</keyword>
<organism evidence="7 8">
    <name type="scientific">Negadavirga shengliensis</name>
    <dbReference type="NCBI Taxonomy" id="1389218"/>
    <lineage>
        <taxon>Bacteria</taxon>
        <taxon>Pseudomonadati</taxon>
        <taxon>Bacteroidota</taxon>
        <taxon>Cytophagia</taxon>
        <taxon>Cytophagales</taxon>
        <taxon>Cyclobacteriaceae</taxon>
        <taxon>Negadavirga</taxon>
    </lineage>
</organism>
<feature type="transmembrane region" description="Helical" evidence="5">
    <location>
        <begin position="74"/>
        <end position="98"/>
    </location>
</feature>
<evidence type="ECO:0000256" key="2">
    <source>
        <dbReference type="ARBA" id="ARBA00022692"/>
    </source>
</evidence>
<evidence type="ECO:0000256" key="4">
    <source>
        <dbReference type="ARBA" id="ARBA00023136"/>
    </source>
</evidence>
<evidence type="ECO:0000313" key="7">
    <source>
        <dbReference type="EMBL" id="MFC4875062.1"/>
    </source>
</evidence>
<dbReference type="Proteomes" id="UP001595818">
    <property type="component" value="Unassembled WGS sequence"/>
</dbReference>
<feature type="transmembrane region" description="Helical" evidence="5">
    <location>
        <begin position="50"/>
        <end position="67"/>
    </location>
</feature>
<dbReference type="InterPro" id="IPR009908">
    <property type="entry name" value="Methylamine_util_MauE"/>
</dbReference>
<gene>
    <name evidence="7" type="ORF">ACFPFU_25400</name>
</gene>
<dbReference type="EMBL" id="JBHSJJ010000030">
    <property type="protein sequence ID" value="MFC4875062.1"/>
    <property type="molecule type" value="Genomic_DNA"/>
</dbReference>